<dbReference type="AlphaFoldDB" id="A0AAV5SCI6"/>
<evidence type="ECO:0000259" key="4">
    <source>
        <dbReference type="PROSITE" id="PS51670"/>
    </source>
</evidence>
<dbReference type="GO" id="GO:0016020">
    <property type="term" value="C:membrane"/>
    <property type="evidence" value="ECO:0007669"/>
    <property type="project" value="TreeGrafter"/>
</dbReference>
<evidence type="ECO:0000256" key="1">
    <source>
        <dbReference type="PROSITE-ProRule" id="PRU01005"/>
    </source>
</evidence>
<dbReference type="InterPro" id="IPR042307">
    <property type="entry name" value="Reeler_sf"/>
</dbReference>
<dbReference type="PANTHER" id="PTHR45828">
    <property type="entry name" value="CYTOCHROME B561/FERRIC REDUCTASE TRANSMEMBRANE"/>
    <property type="match status" value="1"/>
</dbReference>
<dbReference type="PROSITE" id="PS51670">
    <property type="entry name" value="SHKT"/>
    <property type="match status" value="1"/>
</dbReference>
<reference evidence="5" key="1">
    <citation type="submission" date="2023-10" db="EMBL/GenBank/DDBJ databases">
        <title>Genome assembly of Pristionchus species.</title>
        <authorList>
            <person name="Yoshida K."/>
            <person name="Sommer R.J."/>
        </authorList>
    </citation>
    <scope>NUCLEOTIDE SEQUENCE</scope>
    <source>
        <strain evidence="5">RS0144</strain>
    </source>
</reference>
<evidence type="ECO:0008006" key="7">
    <source>
        <dbReference type="Google" id="ProtNLM"/>
    </source>
</evidence>
<feature type="domain" description="ShKT" evidence="4">
    <location>
        <begin position="378"/>
        <end position="411"/>
    </location>
</feature>
<dbReference type="EMBL" id="BTSX01000001">
    <property type="protein sequence ID" value="GMS81071.1"/>
    <property type="molecule type" value="Genomic_DNA"/>
</dbReference>
<dbReference type="CDD" id="cd08544">
    <property type="entry name" value="Reeler"/>
    <property type="match status" value="1"/>
</dbReference>
<keyword evidence="6" id="KW-1185">Reference proteome</keyword>
<dbReference type="InterPro" id="IPR002861">
    <property type="entry name" value="Reeler_dom"/>
</dbReference>
<feature type="domain" description="Reelin" evidence="3">
    <location>
        <begin position="8"/>
        <end position="180"/>
    </location>
</feature>
<dbReference type="Gene3D" id="2.60.40.4060">
    <property type="entry name" value="Reeler domain"/>
    <property type="match status" value="1"/>
</dbReference>
<dbReference type="Pfam" id="PF01549">
    <property type="entry name" value="ShK"/>
    <property type="match status" value="1"/>
</dbReference>
<dbReference type="Proteomes" id="UP001432027">
    <property type="component" value="Unassembled WGS sequence"/>
</dbReference>
<dbReference type="Gene3D" id="1.10.10.1870">
    <property type="entry name" value="ShTK domain-like"/>
    <property type="match status" value="1"/>
</dbReference>
<evidence type="ECO:0000259" key="3">
    <source>
        <dbReference type="PROSITE" id="PS51019"/>
    </source>
</evidence>
<feature type="non-terminal residue" evidence="5">
    <location>
        <position position="1"/>
    </location>
</feature>
<evidence type="ECO:0000313" key="5">
    <source>
        <dbReference type="EMBL" id="GMS81071.1"/>
    </source>
</evidence>
<sequence>LITLLFALPLAAAWPDGAPCIPTTFESMNPLEAVEHQGGLQLSEPPYEIETEQRCYWRGQPIAFTLQGKNESIWFKGFAIQPLEFVNGRNGKRVGRLLRLDDNGSWQYQCFRFHDSATHSHNQRKKHMKIWWRNDDDESRTVQFVATVVHSQKRFWVKSVYSRPIPPCRQQRDFGPYTAPMPVSPPPVKGFKMEADREFGNFFINEAGPAERGDGFPTVNNNPSPSFAANFQQQQESERQRQIERQRSEQRQREMERDRLNRERERARAEDEREARERQRIQQEREQERARAEDERRARIQAERVRIEQQEARQRQQAQQRVQQQQQQQQRQEQPRQRNQGSFRPSPQFTTSFTQQPQTVATIAPTRQPFVSNNNGVCADIDPPSRCIPWSQYCQASTYMHQYCRRTCHFC</sequence>
<feature type="compositionally biased region" description="Low complexity" evidence="2">
    <location>
        <begin position="316"/>
        <end position="332"/>
    </location>
</feature>
<protein>
    <recommendedName>
        <fullName evidence="7">ShKT domain-containing protein</fullName>
    </recommendedName>
</protein>
<proteinExistence type="predicted"/>
<feature type="region of interest" description="Disordered" evidence="2">
    <location>
        <begin position="206"/>
        <end position="297"/>
    </location>
</feature>
<dbReference type="PANTHER" id="PTHR45828:SF42">
    <property type="entry name" value="DEFENSE PROTEIN L(2)34FC"/>
    <property type="match status" value="1"/>
</dbReference>
<dbReference type="PROSITE" id="PS51019">
    <property type="entry name" value="REELIN"/>
    <property type="match status" value="1"/>
</dbReference>
<feature type="compositionally biased region" description="Polar residues" evidence="2">
    <location>
        <begin position="218"/>
        <end position="231"/>
    </location>
</feature>
<evidence type="ECO:0000256" key="2">
    <source>
        <dbReference type="SAM" id="MobiDB-lite"/>
    </source>
</evidence>
<comment type="caution">
    <text evidence="5">The sequence shown here is derived from an EMBL/GenBank/DDBJ whole genome shotgun (WGS) entry which is preliminary data.</text>
</comment>
<dbReference type="InterPro" id="IPR051237">
    <property type="entry name" value="Ferric-chelate_Red/DefProt"/>
</dbReference>
<feature type="compositionally biased region" description="Basic and acidic residues" evidence="2">
    <location>
        <begin position="236"/>
        <end position="297"/>
    </location>
</feature>
<comment type="caution">
    <text evidence="1">Lacks conserved residue(s) required for the propagation of feature annotation.</text>
</comment>
<dbReference type="Pfam" id="PF02014">
    <property type="entry name" value="Reeler"/>
    <property type="match status" value="1"/>
</dbReference>
<feature type="compositionally biased region" description="Low complexity" evidence="2">
    <location>
        <begin position="345"/>
        <end position="358"/>
    </location>
</feature>
<gene>
    <name evidence="5" type="ORF">PENTCL1PPCAC_3246</name>
</gene>
<accession>A0AAV5SCI6</accession>
<dbReference type="InterPro" id="IPR003582">
    <property type="entry name" value="ShKT_dom"/>
</dbReference>
<feature type="region of interest" description="Disordered" evidence="2">
    <location>
        <begin position="316"/>
        <end position="358"/>
    </location>
</feature>
<evidence type="ECO:0000313" key="6">
    <source>
        <dbReference type="Proteomes" id="UP001432027"/>
    </source>
</evidence>
<organism evidence="5 6">
    <name type="scientific">Pristionchus entomophagus</name>
    <dbReference type="NCBI Taxonomy" id="358040"/>
    <lineage>
        <taxon>Eukaryota</taxon>
        <taxon>Metazoa</taxon>
        <taxon>Ecdysozoa</taxon>
        <taxon>Nematoda</taxon>
        <taxon>Chromadorea</taxon>
        <taxon>Rhabditida</taxon>
        <taxon>Rhabditina</taxon>
        <taxon>Diplogasteromorpha</taxon>
        <taxon>Diplogasteroidea</taxon>
        <taxon>Neodiplogasteridae</taxon>
        <taxon>Pristionchus</taxon>
    </lineage>
</organism>
<name>A0AAV5SCI6_9BILA</name>